<dbReference type="InterPro" id="IPR006224">
    <property type="entry name" value="PsdUridine_synth_RluA-like_CS"/>
</dbReference>
<dbReference type="Proteomes" id="UP000287969">
    <property type="component" value="Chromosome"/>
</dbReference>
<dbReference type="NCBIfam" id="TIGR00005">
    <property type="entry name" value="rluA_subfam"/>
    <property type="match status" value="1"/>
</dbReference>
<dbReference type="PANTHER" id="PTHR21600">
    <property type="entry name" value="MITOCHONDRIAL RNA PSEUDOURIDINE SYNTHASE"/>
    <property type="match status" value="1"/>
</dbReference>
<organism evidence="7 8">
    <name type="scientific">Acidilutibacter cellobiosedens</name>
    <dbReference type="NCBI Taxonomy" id="2507161"/>
    <lineage>
        <taxon>Bacteria</taxon>
        <taxon>Bacillati</taxon>
        <taxon>Bacillota</taxon>
        <taxon>Tissierellia</taxon>
        <taxon>Tissierellales</taxon>
        <taxon>Acidilutibacteraceae</taxon>
        <taxon>Acidilutibacter</taxon>
    </lineage>
</organism>
<dbReference type="GO" id="GO:0009982">
    <property type="term" value="F:pseudouridine synthase activity"/>
    <property type="evidence" value="ECO:0007669"/>
    <property type="project" value="InterPro"/>
</dbReference>
<name>A0A410QEA2_9FIRM</name>
<comment type="function">
    <text evidence="5">Responsible for synthesis of pseudouridine from uracil.</text>
</comment>
<dbReference type="PROSITE" id="PS01129">
    <property type="entry name" value="PSI_RLU"/>
    <property type="match status" value="1"/>
</dbReference>
<dbReference type="KEGG" id="spoa:EQM13_12485"/>
<evidence type="ECO:0000256" key="3">
    <source>
        <dbReference type="ARBA" id="ARBA00023235"/>
    </source>
</evidence>
<dbReference type="GO" id="GO:0140098">
    <property type="term" value="F:catalytic activity, acting on RNA"/>
    <property type="evidence" value="ECO:0007669"/>
    <property type="project" value="UniProtKB-ARBA"/>
</dbReference>
<dbReference type="RefSeq" id="WP_128752845.1">
    <property type="nucleotide sequence ID" value="NZ_CP035282.1"/>
</dbReference>
<feature type="active site" evidence="4">
    <location>
        <position position="137"/>
    </location>
</feature>
<evidence type="ECO:0000313" key="7">
    <source>
        <dbReference type="EMBL" id="QAT62317.1"/>
    </source>
</evidence>
<sequence>MKFFHESDSVVLFPVEENGLTIDDVLIKNQISVRLMRKLKKEKRIIFNNKFSQKNEKVKIGDVVGIFMEDEIDNIEPEDIPLDIIYEDFDLLIINKRPHIVVHPTPKCISGTLANGISSYYMKKDIHKKIRFVNRLDMDTSGIIIVGKNPFAHQQMALQLENDMIEKKYLAVVEGIVKEDEGTIDIPIGKEEKDILNKVMNDGKRSISKYKVLKRYRKSTFLEVQILTGKNHQIRVHMNYIGHPIIGDSLYYKRSSFIDRQALHAWSIKFSHPRYKNIVEFKAPLPEDMKYLIEKLKMN</sequence>
<gene>
    <name evidence="7" type="ORF">EQM13_12485</name>
</gene>
<dbReference type="EC" id="5.4.99.-" evidence="5"/>
<dbReference type="EMBL" id="CP035282">
    <property type="protein sequence ID" value="QAT62317.1"/>
    <property type="molecule type" value="Genomic_DNA"/>
</dbReference>
<evidence type="ECO:0000256" key="2">
    <source>
        <dbReference type="ARBA" id="ARBA00010876"/>
    </source>
</evidence>
<dbReference type="PANTHER" id="PTHR21600:SF44">
    <property type="entry name" value="RIBOSOMAL LARGE SUBUNIT PSEUDOURIDINE SYNTHASE D"/>
    <property type="match status" value="1"/>
</dbReference>
<dbReference type="InterPro" id="IPR006225">
    <property type="entry name" value="PsdUridine_synth_RluC/D"/>
</dbReference>
<feature type="domain" description="Pseudouridine synthase RsuA/RluA-like" evidence="6">
    <location>
        <begin position="90"/>
        <end position="239"/>
    </location>
</feature>
<comment type="catalytic activity">
    <reaction evidence="1 5">
        <text>a uridine in RNA = a pseudouridine in RNA</text>
        <dbReference type="Rhea" id="RHEA:48348"/>
        <dbReference type="Rhea" id="RHEA-COMP:12068"/>
        <dbReference type="Rhea" id="RHEA-COMP:12069"/>
        <dbReference type="ChEBI" id="CHEBI:65314"/>
        <dbReference type="ChEBI" id="CHEBI:65315"/>
    </reaction>
</comment>
<reference evidence="8" key="1">
    <citation type="submission" date="2019-01" db="EMBL/GenBank/DDBJ databases">
        <title>Draft genomes of a novel of Sporanaerobacter strains.</title>
        <authorList>
            <person name="Ma S."/>
        </authorList>
    </citation>
    <scope>NUCLEOTIDE SEQUENCE [LARGE SCALE GENOMIC DNA]</scope>
    <source>
        <strain evidence="8">NJN-17</strain>
    </source>
</reference>
<dbReference type="AlphaFoldDB" id="A0A410QEA2"/>
<evidence type="ECO:0000259" key="6">
    <source>
        <dbReference type="Pfam" id="PF00849"/>
    </source>
</evidence>
<evidence type="ECO:0000313" key="8">
    <source>
        <dbReference type="Proteomes" id="UP000287969"/>
    </source>
</evidence>
<dbReference type="SUPFAM" id="SSF55120">
    <property type="entry name" value="Pseudouridine synthase"/>
    <property type="match status" value="1"/>
</dbReference>
<proteinExistence type="inferred from homology"/>
<accession>A0A410QEA2</accession>
<dbReference type="InterPro" id="IPR006145">
    <property type="entry name" value="PsdUridine_synth_RsuA/RluA"/>
</dbReference>
<keyword evidence="8" id="KW-1185">Reference proteome</keyword>
<protein>
    <recommendedName>
        <fullName evidence="5">Pseudouridine synthase</fullName>
        <ecNumber evidence="5">5.4.99.-</ecNumber>
    </recommendedName>
</protein>
<evidence type="ECO:0000256" key="4">
    <source>
        <dbReference type="PIRSR" id="PIRSR606225-1"/>
    </source>
</evidence>
<dbReference type="Pfam" id="PF00849">
    <property type="entry name" value="PseudoU_synth_2"/>
    <property type="match status" value="1"/>
</dbReference>
<dbReference type="InterPro" id="IPR020103">
    <property type="entry name" value="PsdUridine_synth_cat_dom_sf"/>
</dbReference>
<comment type="similarity">
    <text evidence="2 5">Belongs to the pseudouridine synthase RluA family.</text>
</comment>
<dbReference type="OrthoDB" id="9807829at2"/>
<dbReference type="Gene3D" id="3.30.2350.10">
    <property type="entry name" value="Pseudouridine synthase"/>
    <property type="match status" value="1"/>
</dbReference>
<dbReference type="InterPro" id="IPR050188">
    <property type="entry name" value="RluA_PseudoU_synthase"/>
</dbReference>
<dbReference type="CDD" id="cd02869">
    <property type="entry name" value="PseudoU_synth_RluA_like"/>
    <property type="match status" value="1"/>
</dbReference>
<dbReference type="GO" id="GO:0003723">
    <property type="term" value="F:RNA binding"/>
    <property type="evidence" value="ECO:0007669"/>
    <property type="project" value="InterPro"/>
</dbReference>
<evidence type="ECO:0000256" key="5">
    <source>
        <dbReference type="RuleBase" id="RU362028"/>
    </source>
</evidence>
<evidence type="ECO:0000256" key="1">
    <source>
        <dbReference type="ARBA" id="ARBA00000073"/>
    </source>
</evidence>
<keyword evidence="3 5" id="KW-0413">Isomerase</keyword>
<dbReference type="GO" id="GO:0000455">
    <property type="term" value="P:enzyme-directed rRNA pseudouridine synthesis"/>
    <property type="evidence" value="ECO:0007669"/>
    <property type="project" value="TreeGrafter"/>
</dbReference>